<dbReference type="KEGG" id="dvi:6635178"/>
<feature type="compositionally biased region" description="Basic and acidic residues" evidence="1">
    <location>
        <begin position="21"/>
        <end position="33"/>
    </location>
</feature>
<organism evidence="2 3">
    <name type="scientific">Drosophila virilis</name>
    <name type="common">Fruit fly</name>
    <dbReference type="NCBI Taxonomy" id="7244"/>
    <lineage>
        <taxon>Eukaryota</taxon>
        <taxon>Metazoa</taxon>
        <taxon>Ecdysozoa</taxon>
        <taxon>Arthropoda</taxon>
        <taxon>Hexapoda</taxon>
        <taxon>Insecta</taxon>
        <taxon>Pterygota</taxon>
        <taxon>Neoptera</taxon>
        <taxon>Endopterygota</taxon>
        <taxon>Diptera</taxon>
        <taxon>Brachycera</taxon>
        <taxon>Muscomorpha</taxon>
        <taxon>Ephydroidea</taxon>
        <taxon>Drosophilidae</taxon>
        <taxon>Drosophila</taxon>
    </lineage>
</organism>
<dbReference type="AlphaFoldDB" id="B4MBS9"/>
<feature type="region of interest" description="Disordered" evidence="1">
    <location>
        <begin position="1"/>
        <end position="48"/>
    </location>
</feature>
<gene>
    <name evidence="2" type="primary">Dvir\GJ14503</name>
    <name evidence="2" type="ORF">Dvir_GJ14503</name>
</gene>
<evidence type="ECO:0000313" key="3">
    <source>
        <dbReference type="Proteomes" id="UP000008792"/>
    </source>
</evidence>
<name>B4MBS9_DROVI</name>
<feature type="compositionally biased region" description="Polar residues" evidence="1">
    <location>
        <begin position="1"/>
        <end position="10"/>
    </location>
</feature>
<protein>
    <submittedName>
        <fullName evidence="2">Uncharacterized protein</fullName>
    </submittedName>
</protein>
<dbReference type="Proteomes" id="UP000008792">
    <property type="component" value="Unassembled WGS sequence"/>
</dbReference>
<dbReference type="OMA" id="PMPNTHD"/>
<evidence type="ECO:0000313" key="2">
    <source>
        <dbReference type="EMBL" id="EDW58550.1"/>
    </source>
</evidence>
<accession>B4MBS9</accession>
<keyword evidence="3" id="KW-1185">Reference proteome</keyword>
<dbReference type="PhylomeDB" id="B4MBS9"/>
<dbReference type="EMBL" id="CH940656">
    <property type="protein sequence ID" value="EDW58550.1"/>
    <property type="molecule type" value="Genomic_DNA"/>
</dbReference>
<sequence length="57" mass="6341">MPEKPSTSNPKPTPAGKATKSTKDTKDTKDAKPGPKQPVIRTPMPNTHDRIWKIMKM</sequence>
<evidence type="ECO:0000256" key="1">
    <source>
        <dbReference type="SAM" id="MobiDB-lite"/>
    </source>
</evidence>
<reference evidence="2 3" key="1">
    <citation type="journal article" date="2007" name="Nature">
        <title>Evolution of genes and genomes on the Drosophila phylogeny.</title>
        <authorList>
            <consortium name="Drosophila 12 Genomes Consortium"/>
            <person name="Clark A.G."/>
            <person name="Eisen M.B."/>
            <person name="Smith D.R."/>
            <person name="Bergman C.M."/>
            <person name="Oliver B."/>
            <person name="Markow T.A."/>
            <person name="Kaufman T.C."/>
            <person name="Kellis M."/>
            <person name="Gelbart W."/>
            <person name="Iyer V.N."/>
            <person name="Pollard D.A."/>
            <person name="Sackton T.B."/>
            <person name="Larracuente A.M."/>
            <person name="Singh N.D."/>
            <person name="Abad J.P."/>
            <person name="Abt D.N."/>
            <person name="Adryan B."/>
            <person name="Aguade M."/>
            <person name="Akashi H."/>
            <person name="Anderson W.W."/>
            <person name="Aquadro C.F."/>
            <person name="Ardell D.H."/>
            <person name="Arguello R."/>
            <person name="Artieri C.G."/>
            <person name="Barbash D.A."/>
            <person name="Barker D."/>
            <person name="Barsanti P."/>
            <person name="Batterham P."/>
            <person name="Batzoglou S."/>
            <person name="Begun D."/>
            <person name="Bhutkar A."/>
            <person name="Blanco E."/>
            <person name="Bosak S.A."/>
            <person name="Bradley R.K."/>
            <person name="Brand A.D."/>
            <person name="Brent M.R."/>
            <person name="Brooks A.N."/>
            <person name="Brown R.H."/>
            <person name="Butlin R.K."/>
            <person name="Caggese C."/>
            <person name="Calvi B.R."/>
            <person name="Bernardo de Carvalho A."/>
            <person name="Caspi A."/>
            <person name="Castrezana S."/>
            <person name="Celniker S.E."/>
            <person name="Chang J.L."/>
            <person name="Chapple C."/>
            <person name="Chatterji S."/>
            <person name="Chinwalla A."/>
            <person name="Civetta A."/>
            <person name="Clifton S.W."/>
            <person name="Comeron J.M."/>
            <person name="Costello J.C."/>
            <person name="Coyne J.A."/>
            <person name="Daub J."/>
            <person name="David R.G."/>
            <person name="Delcher A.L."/>
            <person name="Delehaunty K."/>
            <person name="Do C.B."/>
            <person name="Ebling H."/>
            <person name="Edwards K."/>
            <person name="Eickbush T."/>
            <person name="Evans J.D."/>
            <person name="Filipski A."/>
            <person name="Findeiss S."/>
            <person name="Freyhult E."/>
            <person name="Fulton L."/>
            <person name="Fulton R."/>
            <person name="Garcia A.C."/>
            <person name="Gardiner A."/>
            <person name="Garfield D.A."/>
            <person name="Garvin B.E."/>
            <person name="Gibson G."/>
            <person name="Gilbert D."/>
            <person name="Gnerre S."/>
            <person name="Godfrey J."/>
            <person name="Good R."/>
            <person name="Gotea V."/>
            <person name="Gravely B."/>
            <person name="Greenberg A.J."/>
            <person name="Griffiths-Jones S."/>
            <person name="Gross S."/>
            <person name="Guigo R."/>
            <person name="Gustafson E.A."/>
            <person name="Haerty W."/>
            <person name="Hahn M.W."/>
            <person name="Halligan D.L."/>
            <person name="Halpern A.L."/>
            <person name="Halter G.M."/>
            <person name="Han M.V."/>
            <person name="Heger A."/>
            <person name="Hillier L."/>
            <person name="Hinrichs A.S."/>
            <person name="Holmes I."/>
            <person name="Hoskins R.A."/>
            <person name="Hubisz M.J."/>
            <person name="Hultmark D."/>
            <person name="Huntley M.A."/>
            <person name="Jaffe D.B."/>
            <person name="Jagadeeshan S."/>
            <person name="Jeck W.R."/>
            <person name="Johnson J."/>
            <person name="Jones C.D."/>
            <person name="Jordan W.C."/>
            <person name="Karpen G.H."/>
            <person name="Kataoka E."/>
            <person name="Keightley P.D."/>
            <person name="Kheradpour P."/>
            <person name="Kirkness E.F."/>
            <person name="Koerich L.B."/>
            <person name="Kristiansen K."/>
            <person name="Kudrna D."/>
            <person name="Kulathinal R.J."/>
            <person name="Kumar S."/>
            <person name="Kwok R."/>
            <person name="Lander E."/>
            <person name="Langley C.H."/>
            <person name="Lapoint R."/>
            <person name="Lazzaro B.P."/>
            <person name="Lee S.J."/>
            <person name="Levesque L."/>
            <person name="Li R."/>
            <person name="Lin C.F."/>
            <person name="Lin M.F."/>
            <person name="Lindblad-Toh K."/>
            <person name="Llopart A."/>
            <person name="Long M."/>
            <person name="Low L."/>
            <person name="Lozovsky E."/>
            <person name="Lu J."/>
            <person name="Luo M."/>
            <person name="Machado C.A."/>
            <person name="Makalowski W."/>
            <person name="Marzo M."/>
            <person name="Matsuda M."/>
            <person name="Matzkin L."/>
            <person name="McAllister B."/>
            <person name="McBride C.S."/>
            <person name="McKernan B."/>
            <person name="McKernan K."/>
            <person name="Mendez-Lago M."/>
            <person name="Minx P."/>
            <person name="Mollenhauer M.U."/>
            <person name="Montooth K."/>
            <person name="Mount S.M."/>
            <person name="Mu X."/>
            <person name="Myers E."/>
            <person name="Negre B."/>
            <person name="Newfeld S."/>
            <person name="Nielsen R."/>
            <person name="Noor M.A."/>
            <person name="O'Grady P."/>
            <person name="Pachter L."/>
            <person name="Papaceit M."/>
            <person name="Parisi M.J."/>
            <person name="Parisi M."/>
            <person name="Parts L."/>
            <person name="Pedersen J.S."/>
            <person name="Pesole G."/>
            <person name="Phillippy A.M."/>
            <person name="Ponting C.P."/>
            <person name="Pop M."/>
            <person name="Porcelli D."/>
            <person name="Powell J.R."/>
            <person name="Prohaska S."/>
            <person name="Pruitt K."/>
            <person name="Puig M."/>
            <person name="Quesneville H."/>
            <person name="Ram K.R."/>
            <person name="Rand D."/>
            <person name="Rasmussen M.D."/>
            <person name="Reed L.K."/>
            <person name="Reenan R."/>
            <person name="Reily A."/>
            <person name="Remington K.A."/>
            <person name="Rieger T.T."/>
            <person name="Ritchie M.G."/>
            <person name="Robin C."/>
            <person name="Rogers Y.H."/>
            <person name="Rohde C."/>
            <person name="Rozas J."/>
            <person name="Rubenfield M.J."/>
            <person name="Ruiz A."/>
            <person name="Russo S."/>
            <person name="Salzberg S.L."/>
            <person name="Sanchez-Gracia A."/>
            <person name="Saranga D.J."/>
            <person name="Sato H."/>
            <person name="Schaeffer S.W."/>
            <person name="Schatz M.C."/>
            <person name="Schlenke T."/>
            <person name="Schwartz R."/>
            <person name="Segarra C."/>
            <person name="Singh R.S."/>
            <person name="Sirot L."/>
            <person name="Sirota M."/>
            <person name="Sisneros N.B."/>
            <person name="Smith C.D."/>
            <person name="Smith T.F."/>
            <person name="Spieth J."/>
            <person name="Stage D.E."/>
            <person name="Stark A."/>
            <person name="Stephan W."/>
            <person name="Strausberg R.L."/>
            <person name="Strempel S."/>
            <person name="Sturgill D."/>
            <person name="Sutton G."/>
            <person name="Sutton G.G."/>
            <person name="Tao W."/>
            <person name="Teichmann S."/>
            <person name="Tobari Y.N."/>
            <person name="Tomimura Y."/>
            <person name="Tsolas J.M."/>
            <person name="Valente V.L."/>
            <person name="Venter E."/>
            <person name="Venter J.C."/>
            <person name="Vicario S."/>
            <person name="Vieira F.G."/>
            <person name="Vilella A.J."/>
            <person name="Villasante A."/>
            <person name="Walenz B."/>
            <person name="Wang J."/>
            <person name="Wasserman M."/>
            <person name="Watts T."/>
            <person name="Wilson D."/>
            <person name="Wilson R.K."/>
            <person name="Wing R.A."/>
            <person name="Wolfner M.F."/>
            <person name="Wong A."/>
            <person name="Wong G.K."/>
            <person name="Wu C.I."/>
            <person name="Wu G."/>
            <person name="Yamamoto D."/>
            <person name="Yang H.P."/>
            <person name="Yang S.P."/>
            <person name="Yorke J.A."/>
            <person name="Yoshida K."/>
            <person name="Zdobnov E."/>
            <person name="Zhang P."/>
            <person name="Zhang Y."/>
            <person name="Zimin A.V."/>
            <person name="Baldwin J."/>
            <person name="Abdouelleil A."/>
            <person name="Abdulkadir J."/>
            <person name="Abebe A."/>
            <person name="Abera B."/>
            <person name="Abreu J."/>
            <person name="Acer S.C."/>
            <person name="Aftuck L."/>
            <person name="Alexander A."/>
            <person name="An P."/>
            <person name="Anderson E."/>
            <person name="Anderson S."/>
            <person name="Arachi H."/>
            <person name="Azer M."/>
            <person name="Bachantsang P."/>
            <person name="Barry A."/>
            <person name="Bayul T."/>
            <person name="Berlin A."/>
            <person name="Bessette D."/>
            <person name="Bloom T."/>
            <person name="Blye J."/>
            <person name="Boguslavskiy L."/>
            <person name="Bonnet C."/>
            <person name="Boukhgalter B."/>
            <person name="Bourzgui I."/>
            <person name="Brown A."/>
            <person name="Cahill P."/>
            <person name="Channer S."/>
            <person name="Cheshatsang Y."/>
            <person name="Chuda L."/>
            <person name="Citroen M."/>
            <person name="Collymore A."/>
            <person name="Cooke P."/>
            <person name="Costello M."/>
            <person name="D'Aco K."/>
            <person name="Daza R."/>
            <person name="De Haan G."/>
            <person name="DeGray S."/>
            <person name="DeMaso C."/>
            <person name="Dhargay N."/>
            <person name="Dooley K."/>
            <person name="Dooley E."/>
            <person name="Doricent M."/>
            <person name="Dorje P."/>
            <person name="Dorjee K."/>
            <person name="Dupes A."/>
            <person name="Elong R."/>
            <person name="Falk J."/>
            <person name="Farina A."/>
            <person name="Faro S."/>
            <person name="Ferguson D."/>
            <person name="Fisher S."/>
            <person name="Foley C.D."/>
            <person name="Franke A."/>
            <person name="Friedrich D."/>
            <person name="Gadbois L."/>
            <person name="Gearin G."/>
            <person name="Gearin C.R."/>
            <person name="Giannoukos G."/>
            <person name="Goode T."/>
            <person name="Graham J."/>
            <person name="Grandbois E."/>
            <person name="Grewal S."/>
            <person name="Gyaltsen K."/>
            <person name="Hafez N."/>
            <person name="Hagos B."/>
            <person name="Hall J."/>
            <person name="Henson C."/>
            <person name="Hollinger A."/>
            <person name="Honan T."/>
            <person name="Huard M.D."/>
            <person name="Hughes L."/>
            <person name="Hurhula B."/>
            <person name="Husby M.E."/>
            <person name="Kamat A."/>
            <person name="Kanga B."/>
            <person name="Kashin S."/>
            <person name="Khazanovich D."/>
            <person name="Kisner P."/>
            <person name="Lance K."/>
            <person name="Lara M."/>
            <person name="Lee W."/>
            <person name="Lennon N."/>
            <person name="Letendre F."/>
            <person name="LeVine R."/>
            <person name="Lipovsky A."/>
            <person name="Liu X."/>
            <person name="Liu J."/>
            <person name="Liu S."/>
            <person name="Lokyitsang T."/>
            <person name="Lokyitsang Y."/>
            <person name="Lubonja R."/>
            <person name="Lui A."/>
            <person name="MacDonald P."/>
            <person name="Magnisalis V."/>
            <person name="Maru K."/>
            <person name="Matthews C."/>
            <person name="McCusker W."/>
            <person name="McDonough S."/>
            <person name="Mehta T."/>
            <person name="Meldrim J."/>
            <person name="Meneus L."/>
            <person name="Mihai O."/>
            <person name="Mihalev A."/>
            <person name="Mihova T."/>
            <person name="Mittelman R."/>
            <person name="Mlenga V."/>
            <person name="Montmayeur A."/>
            <person name="Mulrain L."/>
            <person name="Navidi A."/>
            <person name="Naylor J."/>
            <person name="Negash T."/>
            <person name="Nguyen T."/>
            <person name="Nguyen N."/>
            <person name="Nicol R."/>
            <person name="Norbu C."/>
            <person name="Norbu N."/>
            <person name="Novod N."/>
            <person name="O'Neill B."/>
            <person name="Osman S."/>
            <person name="Markiewicz E."/>
            <person name="Oyono O.L."/>
            <person name="Patti C."/>
            <person name="Phunkhang P."/>
            <person name="Pierre F."/>
            <person name="Priest M."/>
            <person name="Raghuraman S."/>
            <person name="Rege F."/>
            <person name="Reyes R."/>
            <person name="Rise C."/>
            <person name="Rogov P."/>
            <person name="Ross K."/>
            <person name="Ryan E."/>
            <person name="Settipalli S."/>
            <person name="Shea T."/>
            <person name="Sherpa N."/>
            <person name="Shi L."/>
            <person name="Shih D."/>
            <person name="Sparrow T."/>
            <person name="Spaulding J."/>
            <person name="Stalker J."/>
            <person name="Stange-Thomann N."/>
            <person name="Stavropoulos S."/>
            <person name="Stone C."/>
            <person name="Strader C."/>
            <person name="Tesfaye S."/>
            <person name="Thomson T."/>
            <person name="Thoulutsang Y."/>
            <person name="Thoulutsang D."/>
            <person name="Topham K."/>
            <person name="Topping I."/>
            <person name="Tsamla T."/>
            <person name="Vassiliev H."/>
            <person name="Vo A."/>
            <person name="Wangchuk T."/>
            <person name="Wangdi T."/>
            <person name="Weiand M."/>
            <person name="Wilkinson J."/>
            <person name="Wilson A."/>
            <person name="Yadav S."/>
            <person name="Young G."/>
            <person name="Yu Q."/>
            <person name="Zembek L."/>
            <person name="Zhong D."/>
            <person name="Zimmer A."/>
            <person name="Zwirko Z."/>
            <person name="Jaffe D.B."/>
            <person name="Alvarez P."/>
            <person name="Brockman W."/>
            <person name="Butler J."/>
            <person name="Chin C."/>
            <person name="Gnerre S."/>
            <person name="Grabherr M."/>
            <person name="Kleber M."/>
            <person name="Mauceli E."/>
            <person name="MacCallum I."/>
        </authorList>
    </citation>
    <scope>NUCLEOTIDE SEQUENCE [LARGE SCALE GENOMIC DNA]</scope>
    <source>
        <strain evidence="3">Tucson 15010-1051.87</strain>
    </source>
</reference>
<proteinExistence type="predicted"/>
<dbReference type="HOGENOM" id="CLU_2998685_0_0_1"/>
<dbReference type="InParanoid" id="B4MBS9"/>